<dbReference type="VEuPathDB" id="FungiDB:SDRG_00540"/>
<reference evidence="5 6" key="1">
    <citation type="submission" date="2012-04" db="EMBL/GenBank/DDBJ databases">
        <title>The Genome Sequence of Saprolegnia declina VS20.</title>
        <authorList>
            <consortium name="The Broad Institute Genome Sequencing Platform"/>
            <person name="Russ C."/>
            <person name="Nusbaum C."/>
            <person name="Tyler B."/>
            <person name="van West P."/>
            <person name="Dieguez-Uribeondo J."/>
            <person name="de Bruijn I."/>
            <person name="Tripathy S."/>
            <person name="Jiang R."/>
            <person name="Young S.K."/>
            <person name="Zeng Q."/>
            <person name="Gargeya S."/>
            <person name="Fitzgerald M."/>
            <person name="Haas B."/>
            <person name="Abouelleil A."/>
            <person name="Alvarado L."/>
            <person name="Arachchi H.M."/>
            <person name="Berlin A."/>
            <person name="Chapman S.B."/>
            <person name="Goldberg J."/>
            <person name="Griggs A."/>
            <person name="Gujja S."/>
            <person name="Hansen M."/>
            <person name="Howarth C."/>
            <person name="Imamovic A."/>
            <person name="Larimer J."/>
            <person name="McCowen C."/>
            <person name="Montmayeur A."/>
            <person name="Murphy C."/>
            <person name="Neiman D."/>
            <person name="Pearson M."/>
            <person name="Priest M."/>
            <person name="Roberts A."/>
            <person name="Saif S."/>
            <person name="Shea T."/>
            <person name="Sisk P."/>
            <person name="Sykes S."/>
            <person name="Wortman J."/>
            <person name="Nusbaum C."/>
            <person name="Birren B."/>
        </authorList>
    </citation>
    <scope>NUCLEOTIDE SEQUENCE [LARGE SCALE GENOMIC DNA]</scope>
    <source>
        <strain evidence="5 6">VS20</strain>
    </source>
</reference>
<name>T0R8L7_SAPDV</name>
<dbReference type="InterPro" id="IPR008250">
    <property type="entry name" value="ATPase_P-typ_transduc_dom_A_sf"/>
</dbReference>
<dbReference type="PANTHER" id="PTHR43294:SF21">
    <property type="entry name" value="CATION TRANSPORTING ATPASE"/>
    <property type="match status" value="1"/>
</dbReference>
<evidence type="ECO:0000256" key="2">
    <source>
        <dbReference type="ARBA" id="ARBA00022475"/>
    </source>
</evidence>
<dbReference type="GO" id="GO:0030007">
    <property type="term" value="P:intracellular potassium ion homeostasis"/>
    <property type="evidence" value="ECO:0007669"/>
    <property type="project" value="TreeGrafter"/>
</dbReference>
<feature type="domain" description="P-type ATPase A" evidence="4">
    <location>
        <begin position="67"/>
        <end position="180"/>
    </location>
</feature>
<keyword evidence="2" id="KW-1003">Cell membrane</keyword>
<evidence type="ECO:0000256" key="3">
    <source>
        <dbReference type="SAM" id="MobiDB-lite"/>
    </source>
</evidence>
<dbReference type="SUPFAM" id="SSF81660">
    <property type="entry name" value="Metal cation-transporting ATPase, ATP-binding domain N"/>
    <property type="match status" value="1"/>
</dbReference>
<dbReference type="Gene3D" id="2.70.150.10">
    <property type="entry name" value="Calcium-transporting ATPase, cytoplasmic transduction domain A"/>
    <property type="match status" value="1"/>
</dbReference>
<dbReference type="InterPro" id="IPR023299">
    <property type="entry name" value="ATPase_P-typ_cyto_dom_N"/>
</dbReference>
<dbReference type="GO" id="GO:0006883">
    <property type="term" value="P:intracellular sodium ion homeostasis"/>
    <property type="evidence" value="ECO:0007669"/>
    <property type="project" value="TreeGrafter"/>
</dbReference>
<dbReference type="Pfam" id="PF00122">
    <property type="entry name" value="E1-E2_ATPase"/>
    <property type="match status" value="1"/>
</dbReference>
<dbReference type="InterPro" id="IPR050510">
    <property type="entry name" value="Cation_transp_ATPase_P-type"/>
</dbReference>
<dbReference type="OrthoDB" id="158672at2759"/>
<proteinExistence type="predicted"/>
<comment type="subcellular location">
    <subcellularLocation>
        <location evidence="1">Cell membrane</location>
        <topology evidence="1">Multi-pass membrane protein</topology>
    </subcellularLocation>
</comment>
<feature type="region of interest" description="Disordered" evidence="3">
    <location>
        <begin position="470"/>
        <end position="492"/>
    </location>
</feature>
<dbReference type="Gene3D" id="3.40.50.1000">
    <property type="entry name" value="HAD superfamily/HAD-like"/>
    <property type="match status" value="1"/>
</dbReference>
<dbReference type="AlphaFoldDB" id="T0R8L7"/>
<dbReference type="GO" id="GO:0005391">
    <property type="term" value="F:P-type sodium:potassium-exchanging transporter activity"/>
    <property type="evidence" value="ECO:0007669"/>
    <property type="project" value="TreeGrafter"/>
</dbReference>
<evidence type="ECO:0000259" key="4">
    <source>
        <dbReference type="Pfam" id="PF00122"/>
    </source>
</evidence>
<dbReference type="GO" id="GO:0036376">
    <property type="term" value="P:sodium ion export across plasma membrane"/>
    <property type="evidence" value="ECO:0007669"/>
    <property type="project" value="TreeGrafter"/>
</dbReference>
<accession>T0R8L7</accession>
<dbReference type="SUPFAM" id="SSF81653">
    <property type="entry name" value="Calcium ATPase, transduction domain A"/>
    <property type="match status" value="1"/>
</dbReference>
<dbReference type="InterPro" id="IPR059000">
    <property type="entry name" value="ATPase_P-type_domA"/>
</dbReference>
<gene>
    <name evidence="5" type="ORF">SDRG_00540</name>
</gene>
<keyword evidence="2" id="KW-0472">Membrane</keyword>
<keyword evidence="6" id="KW-1185">Reference proteome</keyword>
<dbReference type="GO" id="GO:1902600">
    <property type="term" value="P:proton transmembrane transport"/>
    <property type="evidence" value="ECO:0007669"/>
    <property type="project" value="TreeGrafter"/>
</dbReference>
<dbReference type="Pfam" id="PF13246">
    <property type="entry name" value="Cation_ATPase"/>
    <property type="match status" value="1"/>
</dbReference>
<sequence length="716" mass="75155">MGRISTSPRRAMDEHLLDIAALEVRFRTNVATGLLSGYLAELQASLSNSPNLLPTDADAGHGAIHELVAVVRDGNWIHTRAENLVPGDVVAIKAGQCVPADIRLVEAEDLWVSHDALNGDASLLPRVASVASVFDSPGVSLPYMQAPNMLFYGTSVTQGSGKGIVVRIGAETVLGVISHTVLSQEGQRPLTTNTKLLDDIKSLGVASKHDPSLPSSLPNISAVVVAHKCVIARTVVTVSFGTNLPALVTATDAGLTLSESTADDTEAAVASYLLSTFKANADASAMVRALAACRHSPDELSRDQAAISRFCDRFHDPATSRFSASTAGSVSGCAVYVHFDRECSAHIVVLLGPAREVLSRCGKVRKANAELLPLDTTDLQNVTAMVEGLESKGEVVVGVAELYLDPATYPVGCTFDIANMDFPTENMVYLGALGLVDHAQPDLVTLASHCQAVDVNLYVVTEPARDVSSLSVRSRRTSSDDHDVSGVSSPRHVASSGRFTSVSRVKMTIKDVTSDKSYSLSPKVVDASAISIANTFTEWKLLLLEHPCVVIEGGSPSQIDLLVETLQDLGEVVALVAGGNANALSLLNADVGFAIPTDTTFVDLSEEAADFVLGYSDAPCCDAVRVVQAAKQQPAAAPVVADASLAEETDDGARDEAKTAVTNLLRDAIVVGKLLQLSDDDLHDAFAAAMGGPPPAPFGVNSIMMSMLTSMAALKP</sequence>
<dbReference type="GO" id="GO:0005886">
    <property type="term" value="C:plasma membrane"/>
    <property type="evidence" value="ECO:0007669"/>
    <property type="project" value="UniProtKB-SubCell"/>
</dbReference>
<evidence type="ECO:0000256" key="1">
    <source>
        <dbReference type="ARBA" id="ARBA00004651"/>
    </source>
</evidence>
<dbReference type="eggNOG" id="KOG0203">
    <property type="taxonomic scope" value="Eukaryota"/>
</dbReference>
<dbReference type="EMBL" id="JH767132">
    <property type="protein sequence ID" value="EQC42820.1"/>
    <property type="molecule type" value="Genomic_DNA"/>
</dbReference>
<organism evidence="5 6">
    <name type="scientific">Saprolegnia diclina (strain VS20)</name>
    <dbReference type="NCBI Taxonomy" id="1156394"/>
    <lineage>
        <taxon>Eukaryota</taxon>
        <taxon>Sar</taxon>
        <taxon>Stramenopiles</taxon>
        <taxon>Oomycota</taxon>
        <taxon>Saprolegniomycetes</taxon>
        <taxon>Saprolegniales</taxon>
        <taxon>Saprolegniaceae</taxon>
        <taxon>Saprolegnia</taxon>
    </lineage>
</organism>
<evidence type="ECO:0000313" key="6">
    <source>
        <dbReference type="Proteomes" id="UP000030762"/>
    </source>
</evidence>
<dbReference type="InParanoid" id="T0R8L7"/>
<dbReference type="GO" id="GO:1990573">
    <property type="term" value="P:potassium ion import across plasma membrane"/>
    <property type="evidence" value="ECO:0007669"/>
    <property type="project" value="TreeGrafter"/>
</dbReference>
<dbReference type="GeneID" id="19941267"/>
<protein>
    <recommendedName>
        <fullName evidence="4">P-type ATPase A domain-containing protein</fullName>
    </recommendedName>
</protein>
<dbReference type="Gene3D" id="3.40.1110.10">
    <property type="entry name" value="Calcium-transporting ATPase, cytoplasmic domain N"/>
    <property type="match status" value="1"/>
</dbReference>
<dbReference type="InterPro" id="IPR023214">
    <property type="entry name" value="HAD_sf"/>
</dbReference>
<dbReference type="Proteomes" id="UP000030762">
    <property type="component" value="Unassembled WGS sequence"/>
</dbReference>
<dbReference type="GO" id="GO:0000166">
    <property type="term" value="F:nucleotide binding"/>
    <property type="evidence" value="ECO:0007669"/>
    <property type="project" value="InterPro"/>
</dbReference>
<evidence type="ECO:0000313" key="5">
    <source>
        <dbReference type="EMBL" id="EQC42820.1"/>
    </source>
</evidence>
<dbReference type="OMA" id="ECSAHIV"/>
<dbReference type="RefSeq" id="XP_008604243.1">
    <property type="nucleotide sequence ID" value="XM_008606021.1"/>
</dbReference>
<dbReference type="PANTHER" id="PTHR43294">
    <property type="entry name" value="SODIUM/POTASSIUM-TRANSPORTING ATPASE SUBUNIT ALPHA"/>
    <property type="match status" value="1"/>
</dbReference>
<dbReference type="STRING" id="1156394.T0R8L7"/>